<dbReference type="Proteomes" id="UP000263486">
    <property type="component" value="Unassembled WGS sequence"/>
</dbReference>
<comment type="caution">
    <text evidence="1">The sequence shown here is derived from an EMBL/GenBank/DDBJ whole genome shotgun (WGS) entry which is preliminary data.</text>
</comment>
<organism evidence="1 2">
    <name type="scientific">Psychrilyobacter piezotolerans</name>
    <dbReference type="NCBI Taxonomy" id="2293438"/>
    <lineage>
        <taxon>Bacteria</taxon>
        <taxon>Fusobacteriati</taxon>
        <taxon>Fusobacteriota</taxon>
        <taxon>Fusobacteriia</taxon>
        <taxon>Fusobacteriales</taxon>
        <taxon>Fusobacteriaceae</taxon>
        <taxon>Psychrilyobacter</taxon>
    </lineage>
</organism>
<sequence>MKKLILGMMLVMGALSFSSEKGSSVKLSNIFDNVKKEQIQEQESSQVKLNPGNSVMLSNIFSN</sequence>
<proteinExistence type="predicted"/>
<accession>A0ABX9KFS7</accession>
<reference evidence="1 2" key="1">
    <citation type="submission" date="2018-08" db="EMBL/GenBank/DDBJ databases">
        <title>Draft genome sequence of Psychrilyobacter sp. strain SD5 isolated from Black Sea water.</title>
        <authorList>
            <person name="Yadav S."/>
            <person name="Villanueva L."/>
            <person name="Damste J.S.S."/>
        </authorList>
    </citation>
    <scope>NUCLEOTIDE SEQUENCE [LARGE SCALE GENOMIC DNA]</scope>
    <source>
        <strain evidence="1 2">SD5</strain>
    </source>
</reference>
<evidence type="ECO:0000313" key="2">
    <source>
        <dbReference type="Proteomes" id="UP000263486"/>
    </source>
</evidence>
<evidence type="ECO:0000313" key="1">
    <source>
        <dbReference type="EMBL" id="REI40656.1"/>
    </source>
</evidence>
<dbReference type="RefSeq" id="WP_114642755.1">
    <property type="nucleotide sequence ID" value="NZ_JAACIO010000059.1"/>
</dbReference>
<keyword evidence="2" id="KW-1185">Reference proteome</keyword>
<gene>
    <name evidence="1" type="ORF">DYH56_10140</name>
</gene>
<protein>
    <submittedName>
        <fullName evidence="1">Uncharacterized protein</fullName>
    </submittedName>
</protein>
<dbReference type="EMBL" id="QUAJ01000017">
    <property type="protein sequence ID" value="REI40656.1"/>
    <property type="molecule type" value="Genomic_DNA"/>
</dbReference>
<name>A0ABX9KFS7_9FUSO</name>